<protein>
    <submittedName>
        <fullName evidence="5">Prepilin-type cleavage/methylation domain-containing protein</fullName>
    </submittedName>
</protein>
<gene>
    <name evidence="5" type="ORF">CWI32_09775</name>
</gene>
<evidence type="ECO:0000256" key="3">
    <source>
        <dbReference type="RuleBase" id="RU000389"/>
    </source>
</evidence>
<evidence type="ECO:0000256" key="2">
    <source>
        <dbReference type="ARBA" id="ARBA00022481"/>
    </source>
</evidence>
<accession>A0A2H9YR65</accession>
<dbReference type="PANTHER" id="PTHR30093:SF34">
    <property type="entry name" value="PREPILIN PEPTIDASE-DEPENDENT PROTEIN D"/>
    <property type="match status" value="1"/>
</dbReference>
<sequence length="174" mass="17522">MNIVQKGFTLIELMIVVAIIGILAAVALPAYQDYTVRAKVSEGILAASSCRTAVTEAVDSGAIPGAGGLWGCEQGAAGAGNNASKYVQSISVASTGTAVGQITVLLTADNSLKGASGKAIIMTPHTSAGPLTINTASKIDTASGALIKEWKCGPATADLAAMQKYLPATCRTPQ</sequence>
<keyword evidence="3" id="KW-0281">Fimbrium</keyword>
<evidence type="ECO:0000313" key="6">
    <source>
        <dbReference type="Proteomes" id="UP000243446"/>
    </source>
</evidence>
<dbReference type="Pfam" id="PF07963">
    <property type="entry name" value="N_methyl"/>
    <property type="match status" value="1"/>
</dbReference>
<dbReference type="InterPro" id="IPR001082">
    <property type="entry name" value="Pilin"/>
</dbReference>
<evidence type="ECO:0000313" key="5">
    <source>
        <dbReference type="EMBL" id="PJO75131.1"/>
    </source>
</evidence>
<keyword evidence="4" id="KW-0472">Membrane</keyword>
<dbReference type="AlphaFoldDB" id="A0A2H9YR65"/>
<dbReference type="GeneID" id="97178387"/>
<comment type="similarity">
    <text evidence="1 3">Belongs to the N-Me-Phe pilin family.</text>
</comment>
<dbReference type="InterPro" id="IPR012902">
    <property type="entry name" value="N_methyl_site"/>
</dbReference>
<dbReference type="PANTHER" id="PTHR30093">
    <property type="entry name" value="GENERAL SECRETION PATHWAY PROTEIN G"/>
    <property type="match status" value="1"/>
</dbReference>
<comment type="caution">
    <text evidence="5">The sequence shown here is derived from an EMBL/GenBank/DDBJ whole genome shotgun (WGS) entry which is preliminary data.</text>
</comment>
<keyword evidence="4" id="KW-0812">Transmembrane</keyword>
<evidence type="ECO:0000256" key="1">
    <source>
        <dbReference type="ARBA" id="ARBA00005233"/>
    </source>
</evidence>
<reference evidence="5 6" key="1">
    <citation type="submission" date="2017-11" db="EMBL/GenBank/DDBJ databases">
        <title>Revising the taxonomy of the Acinetobacter lwoffii group: the description of Acinetobacter pseudolwoffii sp. nov. and emended description of Acinetobacter lwoffii.</title>
        <authorList>
            <person name="Nemec A."/>
            <person name="Radolfova-Krizova L."/>
        </authorList>
    </citation>
    <scope>NUCLEOTIDE SEQUENCE [LARGE SCALE GENOMIC DNA]</scope>
    <source>
        <strain evidence="5 6">ANC 5044</strain>
    </source>
</reference>
<dbReference type="Proteomes" id="UP000243446">
    <property type="component" value="Unassembled WGS sequence"/>
</dbReference>
<dbReference type="GO" id="GO:0007155">
    <property type="term" value="P:cell adhesion"/>
    <property type="evidence" value="ECO:0007669"/>
    <property type="project" value="InterPro"/>
</dbReference>
<dbReference type="Pfam" id="PF00114">
    <property type="entry name" value="Pilin"/>
    <property type="match status" value="1"/>
</dbReference>
<dbReference type="NCBIfam" id="TIGR02532">
    <property type="entry name" value="IV_pilin_GFxxxE"/>
    <property type="match status" value="1"/>
</dbReference>
<dbReference type="EMBL" id="PHRG01000004">
    <property type="protein sequence ID" value="PJO75131.1"/>
    <property type="molecule type" value="Genomic_DNA"/>
</dbReference>
<proteinExistence type="inferred from homology"/>
<organism evidence="5 6">
    <name type="scientific">Acinetobacter pseudolwoffii</name>
    <dbReference type="NCBI Taxonomy" id="2053287"/>
    <lineage>
        <taxon>Bacteria</taxon>
        <taxon>Pseudomonadati</taxon>
        <taxon>Pseudomonadota</taxon>
        <taxon>Gammaproteobacteria</taxon>
        <taxon>Moraxellales</taxon>
        <taxon>Moraxellaceae</taxon>
        <taxon>Acinetobacter</taxon>
    </lineage>
</organism>
<dbReference type="InterPro" id="IPR045584">
    <property type="entry name" value="Pilin-like"/>
</dbReference>
<keyword evidence="4" id="KW-1133">Transmembrane helix</keyword>
<keyword evidence="2" id="KW-0488">Methylation</keyword>
<dbReference type="RefSeq" id="WP_100535213.1">
    <property type="nucleotide sequence ID" value="NZ_CBDBYO010000001.1"/>
</dbReference>
<evidence type="ECO:0000256" key="4">
    <source>
        <dbReference type="SAM" id="Phobius"/>
    </source>
</evidence>
<dbReference type="PROSITE" id="PS00409">
    <property type="entry name" value="PROKAR_NTER_METHYL"/>
    <property type="match status" value="1"/>
</dbReference>
<dbReference type="GO" id="GO:0009289">
    <property type="term" value="C:pilus"/>
    <property type="evidence" value="ECO:0007669"/>
    <property type="project" value="InterPro"/>
</dbReference>
<dbReference type="Gene3D" id="3.30.700.10">
    <property type="entry name" value="Glycoprotein, Type 4 Pilin"/>
    <property type="match status" value="1"/>
</dbReference>
<name>A0A2H9YR65_9GAMM</name>
<feature type="transmembrane region" description="Helical" evidence="4">
    <location>
        <begin position="7"/>
        <end position="31"/>
    </location>
</feature>
<dbReference type="SUPFAM" id="SSF54523">
    <property type="entry name" value="Pili subunits"/>
    <property type="match status" value="1"/>
</dbReference>